<name>A0A976R8R3_9VIRU</name>
<accession>A0A976R8R3</accession>
<sequence length="247" mass="26533">MSWSSGIGAGIAGAAGSTLGSLLGYSTASQNLAVSKSALNWQKEMQQKTWEREDNAVQRRVQDLIAAGLSPTLAAGSAASTSSPVKPEVPQMGTDWTKQVGDIVSQGIGVAQQVAQTQLTAASVAKTEAEKDYIAIQASRANIGKELDKAQLSLYPDRHRLLNAQIEGQHATTYLRSQQAAYSSAMRNVLNYDYQLARQLGIRHKEQFNPWSAGASVLRQIGGRDLYDRIIAPAIPQHFPDGLRGGN</sequence>
<proteinExistence type="predicted"/>
<evidence type="ECO:0000313" key="1">
    <source>
        <dbReference type="EMBL" id="UPW41533.1"/>
    </source>
</evidence>
<reference evidence="1" key="1">
    <citation type="submission" date="2022-02" db="EMBL/GenBank/DDBJ databases">
        <title>Towards deciphering the DNA virus diversity associated with rodent species in the families Cricetidae and Heteromyidae.</title>
        <authorList>
            <person name="Lund M."/>
            <person name="Larsen B.B."/>
            <person name="Gryseels S."/>
            <person name="Kraberger S."/>
            <person name="Rowsey D.M."/>
            <person name="Steger L."/>
            <person name="Yule K.M."/>
            <person name="Upham N.S."/>
            <person name="Worobey M."/>
            <person name="Van Doorslaer K."/>
            <person name="Varsani A."/>
        </authorList>
    </citation>
    <scope>NUCLEOTIDE SEQUENCE</scope>
    <source>
        <strain evidence="1">NeonRodF8_66</strain>
    </source>
</reference>
<organism evidence="1">
    <name type="scientific">Peromfec virus RodF8_66</name>
    <dbReference type="NCBI Taxonomy" id="2929388"/>
    <lineage>
        <taxon>Viruses</taxon>
        <taxon>Monodnaviria</taxon>
        <taxon>Sangervirae</taxon>
        <taxon>Phixviricota</taxon>
        <taxon>Malgrandaviricetes</taxon>
        <taxon>Petitvirales</taxon>
        <taxon>Microviridae</taxon>
    </lineage>
</organism>
<protein>
    <submittedName>
        <fullName evidence="1">DNA pilot protein</fullName>
    </submittedName>
</protein>
<dbReference type="EMBL" id="OM869623">
    <property type="protein sequence ID" value="UPW41533.1"/>
    <property type="molecule type" value="Genomic_DNA"/>
</dbReference>